<feature type="repeat" description="TPR" evidence="1">
    <location>
        <begin position="88"/>
        <end position="121"/>
    </location>
</feature>
<reference evidence="3 4" key="1">
    <citation type="submission" date="2019-09" db="EMBL/GenBank/DDBJ databases">
        <title>Wenzhouxiangella sp. Genome sequencing and assembly.</title>
        <authorList>
            <person name="Zhang R."/>
        </authorList>
    </citation>
    <scope>NUCLEOTIDE SEQUENCE [LARGE SCALE GENOMIC DNA]</scope>
    <source>
        <strain evidence="3 4">W260</strain>
    </source>
</reference>
<sequence length="226" mass="24637">MSGAGHVLNRRRLLMLLGVVVVAGLAYGSWAVPGFWMKPERHGDRLMAAKQYGEAAEAYTDPWSIGVAQYRNGDFKEAVQTFARVPGATGAYDRGNALLMHGAYEEAIDAYDRALGFRPGWQEAEDNKALAIARKKVIDDAGANRDQESAGAYDPDQTVVDQQQGDDKKGDPQEMNGDPMSDEALRASWLRRVQTTPADFLRAKFAYQAARSDTAPATPEGQGESP</sequence>
<dbReference type="InterPro" id="IPR019734">
    <property type="entry name" value="TPR_rpt"/>
</dbReference>
<dbReference type="Proteomes" id="UP000325372">
    <property type="component" value="Unassembled WGS sequence"/>
</dbReference>
<evidence type="ECO:0000313" key="4">
    <source>
        <dbReference type="Proteomes" id="UP000325372"/>
    </source>
</evidence>
<gene>
    <name evidence="3" type="ORF">F3N42_04060</name>
</gene>
<dbReference type="PROSITE" id="PS50005">
    <property type="entry name" value="TPR"/>
    <property type="match status" value="1"/>
</dbReference>
<keyword evidence="1" id="KW-0802">TPR repeat</keyword>
<proteinExistence type="predicted"/>
<dbReference type="RefSeq" id="WP_150863091.1">
    <property type="nucleotide sequence ID" value="NZ_VYXP01000002.1"/>
</dbReference>
<comment type="caution">
    <text evidence="3">The sequence shown here is derived from an EMBL/GenBank/DDBJ whole genome shotgun (WGS) entry which is preliminary data.</text>
</comment>
<dbReference type="AlphaFoldDB" id="A0A5N0TEU3"/>
<dbReference type="Gene3D" id="1.25.40.10">
    <property type="entry name" value="Tetratricopeptide repeat domain"/>
    <property type="match status" value="1"/>
</dbReference>
<keyword evidence="4" id="KW-1185">Reference proteome</keyword>
<accession>A0A5N0TEU3</accession>
<evidence type="ECO:0000313" key="3">
    <source>
        <dbReference type="EMBL" id="KAA9133530.1"/>
    </source>
</evidence>
<protein>
    <submittedName>
        <fullName evidence="3">Uncharacterized protein</fullName>
    </submittedName>
</protein>
<evidence type="ECO:0000256" key="2">
    <source>
        <dbReference type="SAM" id="MobiDB-lite"/>
    </source>
</evidence>
<dbReference type="SUPFAM" id="SSF48452">
    <property type="entry name" value="TPR-like"/>
    <property type="match status" value="1"/>
</dbReference>
<evidence type="ECO:0000256" key="1">
    <source>
        <dbReference type="PROSITE-ProRule" id="PRU00339"/>
    </source>
</evidence>
<dbReference type="InterPro" id="IPR011990">
    <property type="entry name" value="TPR-like_helical_dom_sf"/>
</dbReference>
<dbReference type="EMBL" id="VYXP01000002">
    <property type="protein sequence ID" value="KAA9133530.1"/>
    <property type="molecule type" value="Genomic_DNA"/>
</dbReference>
<name>A0A5N0TEU3_9GAMM</name>
<organism evidence="3 4">
    <name type="scientific">Marinihelvus fidelis</name>
    <dbReference type="NCBI Taxonomy" id="2613842"/>
    <lineage>
        <taxon>Bacteria</taxon>
        <taxon>Pseudomonadati</taxon>
        <taxon>Pseudomonadota</taxon>
        <taxon>Gammaproteobacteria</taxon>
        <taxon>Chromatiales</taxon>
        <taxon>Wenzhouxiangellaceae</taxon>
        <taxon>Marinihelvus</taxon>
    </lineage>
</organism>
<feature type="region of interest" description="Disordered" evidence="2">
    <location>
        <begin position="143"/>
        <end position="189"/>
    </location>
</feature>
<feature type="compositionally biased region" description="Low complexity" evidence="2">
    <location>
        <begin position="154"/>
        <end position="163"/>
    </location>
</feature>